<dbReference type="InterPro" id="IPR039448">
    <property type="entry name" value="Beta_helix"/>
</dbReference>
<dbReference type="Pfam" id="PF13229">
    <property type="entry name" value="Beta_helix"/>
    <property type="match status" value="1"/>
</dbReference>
<evidence type="ECO:0000313" key="3">
    <source>
        <dbReference type="EMBL" id="GEL94979.1"/>
    </source>
</evidence>
<feature type="domain" description="Right handed beta helix" evidence="2">
    <location>
        <begin position="301"/>
        <end position="473"/>
    </location>
</feature>
<comment type="caution">
    <text evidence="3">The sequence shown here is derived from an EMBL/GenBank/DDBJ whole genome shotgun (WGS) entry which is preliminary data.</text>
</comment>
<dbReference type="SUPFAM" id="SSF51126">
    <property type="entry name" value="Pectin lyase-like"/>
    <property type="match status" value="1"/>
</dbReference>
<organism evidence="3 4">
    <name type="scientific">Cellulomonas composti</name>
    <dbReference type="NCBI Taxonomy" id="266130"/>
    <lineage>
        <taxon>Bacteria</taxon>
        <taxon>Bacillati</taxon>
        <taxon>Actinomycetota</taxon>
        <taxon>Actinomycetes</taxon>
        <taxon>Micrococcales</taxon>
        <taxon>Cellulomonadaceae</taxon>
        <taxon>Cellulomonas</taxon>
    </lineage>
</organism>
<name>A0A511JB16_9CELL</name>
<evidence type="ECO:0000259" key="2">
    <source>
        <dbReference type="Pfam" id="PF13229"/>
    </source>
</evidence>
<dbReference type="InterPro" id="IPR011050">
    <property type="entry name" value="Pectin_lyase_fold/virulence"/>
</dbReference>
<evidence type="ECO:0000256" key="1">
    <source>
        <dbReference type="SAM" id="SignalP"/>
    </source>
</evidence>
<accession>A0A511JB16</accession>
<dbReference type="Gene3D" id="2.160.20.10">
    <property type="entry name" value="Single-stranded right-handed beta-helix, Pectin lyase-like"/>
    <property type="match status" value="1"/>
</dbReference>
<dbReference type="Proteomes" id="UP000321720">
    <property type="component" value="Unassembled WGS sequence"/>
</dbReference>
<keyword evidence="1" id="KW-0732">Signal</keyword>
<dbReference type="AlphaFoldDB" id="A0A511JB16"/>
<sequence length="510" mass="53020">MPLLPRPRHARRTGRTALVLALAAAVASAAITPAAGATAKPSGQTAWAVAANDTFTRKLSTGWGAAEVGGAWQASAASPFAVSGTTGTLKLAAGATSSALLSSISATDVDLRTSVAIDKLPWGGATTLTFSGRRIAGKDYGVRLRLQSARASTVALVAGSSTVASVRLPDLTARTSAKLQVRVQVTGTSPTTIRAKVWRSGTTEPTDWLSSTTSSTTNLQSAGAVGVTASVAREATTAPVTIRYDDVTVRTLQPVPTTPTTIGVPPGTKITKVQDGNVTITADGTVIDGWDIRGYVSVRAKNVVIRNSYIRGTAVPQTNDLVRVQGDAYSVTIEDSTLSAQTASPNVDGVKGWNFTLRRVEISNVVDTVHIHGSHVLVESSWLHDNSVYEQDPNWGGSPSHADSVQIQQGTDIVIRNNTISGANNAAVMLTQDSGAVSALTISGNKIDGGACSVNIKVMETAPSGVTLADNTFGRGQLYRNCAIRVPTAWALDLRANVWVDGGDVARTNI</sequence>
<dbReference type="RefSeq" id="WP_146842641.1">
    <property type="nucleotide sequence ID" value="NZ_BJWG01000006.1"/>
</dbReference>
<dbReference type="InterPro" id="IPR012334">
    <property type="entry name" value="Pectin_lyas_fold"/>
</dbReference>
<feature type="chain" id="PRO_5038686972" description="Right handed beta helix domain-containing protein" evidence="1">
    <location>
        <begin position="30"/>
        <end position="510"/>
    </location>
</feature>
<dbReference type="SMART" id="SM00710">
    <property type="entry name" value="PbH1"/>
    <property type="match status" value="4"/>
</dbReference>
<keyword evidence="4" id="KW-1185">Reference proteome</keyword>
<protein>
    <recommendedName>
        <fullName evidence="2">Right handed beta helix domain-containing protein</fullName>
    </recommendedName>
</protein>
<proteinExistence type="predicted"/>
<evidence type="ECO:0000313" key="4">
    <source>
        <dbReference type="Proteomes" id="UP000321720"/>
    </source>
</evidence>
<gene>
    <name evidence="3" type="ORF">CCO02nite_16370</name>
</gene>
<dbReference type="EMBL" id="BJWG01000006">
    <property type="protein sequence ID" value="GEL94979.1"/>
    <property type="molecule type" value="Genomic_DNA"/>
</dbReference>
<feature type="signal peptide" evidence="1">
    <location>
        <begin position="1"/>
        <end position="29"/>
    </location>
</feature>
<dbReference type="InterPro" id="IPR006626">
    <property type="entry name" value="PbH1"/>
</dbReference>
<dbReference type="OrthoDB" id="505641at2"/>
<reference evidence="3 4" key="1">
    <citation type="submission" date="2019-07" db="EMBL/GenBank/DDBJ databases">
        <title>Whole genome shotgun sequence of Cellulomonas composti NBRC 100758.</title>
        <authorList>
            <person name="Hosoyama A."/>
            <person name="Uohara A."/>
            <person name="Ohji S."/>
            <person name="Ichikawa N."/>
        </authorList>
    </citation>
    <scope>NUCLEOTIDE SEQUENCE [LARGE SCALE GENOMIC DNA]</scope>
    <source>
        <strain evidence="3 4">NBRC 100758</strain>
    </source>
</reference>